<dbReference type="Pfam" id="PF00264">
    <property type="entry name" value="Tyrosinase"/>
    <property type="match status" value="1"/>
</dbReference>
<sequence>MYSSPGDPLFYFIHAALDRIWDQWQRADWDTRKSEISGPDTMFAYPFNFFGDIPYTNITLDYPLHYDNFGDDVKISDIMDTAADNLCYQYV</sequence>
<dbReference type="PROSITE" id="PS00498">
    <property type="entry name" value="TYROSINASE_2"/>
    <property type="match status" value="1"/>
</dbReference>
<dbReference type="InterPro" id="IPR050316">
    <property type="entry name" value="Tyrosinase/Hemocyanin"/>
</dbReference>
<keyword evidence="2" id="KW-0186">Copper</keyword>
<evidence type="ECO:0000256" key="1">
    <source>
        <dbReference type="ARBA" id="ARBA00022723"/>
    </source>
</evidence>
<evidence type="ECO:0000256" key="2">
    <source>
        <dbReference type="ARBA" id="ARBA00023008"/>
    </source>
</evidence>
<dbReference type="Proteomes" id="UP000469558">
    <property type="component" value="Unassembled WGS sequence"/>
</dbReference>
<dbReference type="SUPFAM" id="SSF48056">
    <property type="entry name" value="Di-copper centre-containing domain"/>
    <property type="match status" value="1"/>
</dbReference>
<dbReference type="Gene3D" id="1.10.1280.10">
    <property type="entry name" value="Di-copper center containing domain from catechol oxidase"/>
    <property type="match status" value="1"/>
</dbReference>
<keyword evidence="1" id="KW-0479">Metal-binding</keyword>
<reference evidence="4 5" key="1">
    <citation type="submission" date="2018-05" db="EMBL/GenBank/DDBJ databases">
        <title>Genome sequencing and assembly of the regulated plant pathogen Lachnellula willkommii and related sister species for the development of diagnostic species identification markers.</title>
        <authorList>
            <person name="Giroux E."/>
            <person name="Bilodeau G."/>
        </authorList>
    </citation>
    <scope>NUCLEOTIDE SEQUENCE [LARGE SCALE GENOMIC DNA]</scope>
    <source>
        <strain evidence="4 5">CBS 268.59</strain>
    </source>
</reference>
<evidence type="ECO:0000259" key="3">
    <source>
        <dbReference type="PROSITE" id="PS00498"/>
    </source>
</evidence>
<dbReference type="InterPro" id="IPR002227">
    <property type="entry name" value="Tyrosinase_Cu-bd"/>
</dbReference>
<dbReference type="GO" id="GO:0016491">
    <property type="term" value="F:oxidoreductase activity"/>
    <property type="evidence" value="ECO:0007669"/>
    <property type="project" value="InterPro"/>
</dbReference>
<dbReference type="PANTHER" id="PTHR11474">
    <property type="entry name" value="TYROSINASE FAMILY MEMBER"/>
    <property type="match status" value="1"/>
</dbReference>
<name>A0A8T9CC36_9HELO</name>
<dbReference type="OrthoDB" id="6132182at2759"/>
<feature type="domain" description="Tyrosinase copper-binding" evidence="3">
    <location>
        <begin position="7"/>
        <end position="18"/>
    </location>
</feature>
<evidence type="ECO:0000313" key="5">
    <source>
        <dbReference type="Proteomes" id="UP000469558"/>
    </source>
</evidence>
<organism evidence="4 5">
    <name type="scientific">Lachnellula suecica</name>
    <dbReference type="NCBI Taxonomy" id="602035"/>
    <lineage>
        <taxon>Eukaryota</taxon>
        <taxon>Fungi</taxon>
        <taxon>Dikarya</taxon>
        <taxon>Ascomycota</taxon>
        <taxon>Pezizomycotina</taxon>
        <taxon>Leotiomycetes</taxon>
        <taxon>Helotiales</taxon>
        <taxon>Lachnaceae</taxon>
        <taxon>Lachnellula</taxon>
    </lineage>
</organism>
<accession>A0A8T9CC36</accession>
<dbReference type="GO" id="GO:0046872">
    <property type="term" value="F:metal ion binding"/>
    <property type="evidence" value="ECO:0007669"/>
    <property type="project" value="UniProtKB-KW"/>
</dbReference>
<protein>
    <submittedName>
        <fullName evidence="4">Tyrosinase ustQ</fullName>
    </submittedName>
</protein>
<dbReference type="AlphaFoldDB" id="A0A8T9CC36"/>
<dbReference type="PANTHER" id="PTHR11474:SF126">
    <property type="entry name" value="TYROSINASE-LIKE PROTEIN TYR-1-RELATED"/>
    <property type="match status" value="1"/>
</dbReference>
<comment type="caution">
    <text evidence="4">The sequence shown here is derived from an EMBL/GenBank/DDBJ whole genome shotgun (WGS) entry which is preliminary data.</text>
</comment>
<keyword evidence="5" id="KW-1185">Reference proteome</keyword>
<dbReference type="InterPro" id="IPR008922">
    <property type="entry name" value="Di-copper_centre_dom_sf"/>
</dbReference>
<dbReference type="EMBL" id="QGMK01000266">
    <property type="protein sequence ID" value="TVY82856.1"/>
    <property type="molecule type" value="Genomic_DNA"/>
</dbReference>
<proteinExistence type="predicted"/>
<evidence type="ECO:0000313" key="4">
    <source>
        <dbReference type="EMBL" id="TVY82856.1"/>
    </source>
</evidence>
<gene>
    <name evidence="4" type="primary">ustQ_1</name>
    <name evidence="4" type="ORF">LSUE1_G002905</name>
</gene>